<feature type="transmembrane region" description="Helical" evidence="3">
    <location>
        <begin position="35"/>
        <end position="58"/>
    </location>
</feature>
<dbReference type="InterPro" id="IPR050570">
    <property type="entry name" value="Cell_wall_metabolism_enzyme"/>
</dbReference>
<dbReference type="CDD" id="cd12797">
    <property type="entry name" value="M23_peptidase"/>
    <property type="match status" value="1"/>
</dbReference>
<protein>
    <submittedName>
        <fullName evidence="5">Peptidoglycan DD-metalloendopeptidase family protein</fullName>
    </submittedName>
</protein>
<proteinExistence type="predicted"/>
<dbReference type="Proteomes" id="UP001367771">
    <property type="component" value="Unassembled WGS sequence"/>
</dbReference>
<keyword evidence="3" id="KW-1133">Transmembrane helix</keyword>
<keyword evidence="6" id="KW-1185">Reference proteome</keyword>
<dbReference type="PANTHER" id="PTHR21666">
    <property type="entry name" value="PEPTIDASE-RELATED"/>
    <property type="match status" value="1"/>
</dbReference>
<evidence type="ECO:0000313" key="5">
    <source>
        <dbReference type="EMBL" id="MEI5685942.1"/>
    </source>
</evidence>
<dbReference type="EMBL" id="JBBBDM010000001">
    <property type="protein sequence ID" value="MEI5685942.1"/>
    <property type="molecule type" value="Genomic_DNA"/>
</dbReference>
<dbReference type="InterPro" id="IPR016047">
    <property type="entry name" value="M23ase_b-sheet_dom"/>
</dbReference>
<gene>
    <name evidence="5" type="ORF">V8201_02495</name>
</gene>
<keyword evidence="3" id="KW-0812">Transmembrane</keyword>
<dbReference type="InterPro" id="IPR011055">
    <property type="entry name" value="Dup_hybrid_motif"/>
</dbReference>
<keyword evidence="3" id="KW-0472">Membrane</keyword>
<dbReference type="Pfam" id="PF01551">
    <property type="entry name" value="Peptidase_M23"/>
    <property type="match status" value="1"/>
</dbReference>
<accession>A0ABU8GYN0</accession>
<organism evidence="5 6">
    <name type="scientific">Sphingomonas kyungheensis</name>
    <dbReference type="NCBI Taxonomy" id="1069987"/>
    <lineage>
        <taxon>Bacteria</taxon>
        <taxon>Pseudomonadati</taxon>
        <taxon>Pseudomonadota</taxon>
        <taxon>Alphaproteobacteria</taxon>
        <taxon>Sphingomonadales</taxon>
        <taxon>Sphingomonadaceae</taxon>
        <taxon>Sphingomonas</taxon>
    </lineage>
</organism>
<dbReference type="Gene3D" id="2.70.70.10">
    <property type="entry name" value="Glucose Permease (Domain IIA)"/>
    <property type="match status" value="1"/>
</dbReference>
<comment type="caution">
    <text evidence="5">The sequence shown here is derived from an EMBL/GenBank/DDBJ whole genome shotgun (WGS) entry which is preliminary data.</text>
</comment>
<feature type="compositionally biased region" description="Polar residues" evidence="2">
    <location>
        <begin position="377"/>
        <end position="386"/>
    </location>
</feature>
<evidence type="ECO:0000313" key="6">
    <source>
        <dbReference type="Proteomes" id="UP001367771"/>
    </source>
</evidence>
<evidence type="ECO:0000259" key="4">
    <source>
        <dbReference type="Pfam" id="PF01551"/>
    </source>
</evidence>
<feature type="region of interest" description="Disordered" evidence="2">
    <location>
        <begin position="355"/>
        <end position="386"/>
    </location>
</feature>
<reference evidence="5 6" key="1">
    <citation type="journal article" date="2013" name="Int. J. Syst. Evol. Microbiol.">
        <title>Sphingomonas kyungheensis sp. nov., a bacterium with ginsenoside-converting activity isolated from soil of a ginseng field.</title>
        <authorList>
            <person name="Son H.M."/>
            <person name="Yang J.E."/>
            <person name="Park Y."/>
            <person name="Han C.K."/>
            <person name="Kim S.G."/>
            <person name="Kook M."/>
            <person name="Yi T.H."/>
        </authorList>
    </citation>
    <scope>NUCLEOTIDE SEQUENCE [LARGE SCALE GENOMIC DNA]</scope>
    <source>
        <strain evidence="5 6">LMG 26582</strain>
    </source>
</reference>
<keyword evidence="1" id="KW-0175">Coiled coil</keyword>
<sequence length="386" mass="41883">MRARVANWFPDREFIMRSQGQVRFLRVSGRTQKRAALGVVVLTLAYGGSLTALTVIRWHESYDIDKLLSRQARVEKAENRVAAYRKNLDGVASDLQRRQDFIEKVTQTRLGELPKAARHGDTVTNSSTEAAKTVRKVSAAVPEAANLARMEARQLAFVESLTRYADHRSAADVAMLRKLGLNPQMMLAALDDGDAMGGPLFPMSTDADGSIDPRFARLGASLSRMSAIEQGLARVPQVLPASMNSISSGFGFRSDPFTHHGSFHPGLDFRGPRGAPIYAAARGVVTFVGQRSGYGNCVEVTHGDGLVTRYGHMSGFHSRVGQQVAAGQTIGAIGSTGRSTGPHLHFEVRINDRPVNPRPFLEARTHVSPPITRPDSRPSSSAKGSD</sequence>
<feature type="coiled-coil region" evidence="1">
    <location>
        <begin position="67"/>
        <end position="94"/>
    </location>
</feature>
<dbReference type="PANTHER" id="PTHR21666:SF270">
    <property type="entry name" value="MUREIN HYDROLASE ACTIVATOR ENVC"/>
    <property type="match status" value="1"/>
</dbReference>
<name>A0ABU8GYN0_9SPHN</name>
<evidence type="ECO:0000256" key="3">
    <source>
        <dbReference type="SAM" id="Phobius"/>
    </source>
</evidence>
<dbReference type="SUPFAM" id="SSF51261">
    <property type="entry name" value="Duplicated hybrid motif"/>
    <property type="match status" value="1"/>
</dbReference>
<evidence type="ECO:0000256" key="1">
    <source>
        <dbReference type="SAM" id="Coils"/>
    </source>
</evidence>
<evidence type="ECO:0000256" key="2">
    <source>
        <dbReference type="SAM" id="MobiDB-lite"/>
    </source>
</evidence>
<feature type="domain" description="M23ase beta-sheet core" evidence="4">
    <location>
        <begin position="263"/>
        <end position="357"/>
    </location>
</feature>